<dbReference type="InterPro" id="IPR046300">
    <property type="entry name" value="DUF6415"/>
</dbReference>
<dbReference type="Proteomes" id="UP000516444">
    <property type="component" value="Chromosome"/>
</dbReference>
<dbReference type="EMBL" id="AP023440">
    <property type="protein sequence ID" value="BCL28574.1"/>
    <property type="molecule type" value="Genomic_DNA"/>
</dbReference>
<protein>
    <submittedName>
        <fullName evidence="1">Uncharacterized protein</fullName>
    </submittedName>
</protein>
<name>A0A7G1P407_9ACTN</name>
<gene>
    <name evidence="1" type="ORF">GCM10017557_34330</name>
</gene>
<dbReference type="Pfam" id="PF19979">
    <property type="entry name" value="DUF6415"/>
    <property type="match status" value="1"/>
</dbReference>
<organism evidence="1 2">
    <name type="scientific">Streptomyces aurantiacus</name>
    <dbReference type="NCBI Taxonomy" id="47760"/>
    <lineage>
        <taxon>Bacteria</taxon>
        <taxon>Bacillati</taxon>
        <taxon>Actinomycetota</taxon>
        <taxon>Actinomycetes</taxon>
        <taxon>Kitasatosporales</taxon>
        <taxon>Streptomycetaceae</taxon>
        <taxon>Streptomyces</taxon>
        <taxon>Streptomyces aurantiacus group</taxon>
    </lineage>
</organism>
<reference evidence="1 2" key="1">
    <citation type="journal article" date="2014" name="Int. J. Syst. Evol. Microbiol.">
        <title>Complete genome sequence of Corynebacterium casei LMG S-19264T (=DSM 44701T), isolated from a smear-ripened cheese.</title>
        <authorList>
            <consortium name="US DOE Joint Genome Institute (JGI-PGF)"/>
            <person name="Walter F."/>
            <person name="Albersmeier A."/>
            <person name="Kalinowski J."/>
            <person name="Ruckert C."/>
        </authorList>
    </citation>
    <scope>NUCLEOTIDE SEQUENCE [LARGE SCALE GENOMIC DNA]</scope>
    <source>
        <strain evidence="1 2">JCM 4677</strain>
    </source>
</reference>
<dbReference type="AlphaFoldDB" id="A0A7G1P407"/>
<dbReference type="RefSeq" id="WP_055514272.1">
    <property type="nucleotide sequence ID" value="NZ_AP023440.1"/>
</dbReference>
<proteinExistence type="predicted"/>
<evidence type="ECO:0000313" key="1">
    <source>
        <dbReference type="EMBL" id="BCL28574.1"/>
    </source>
</evidence>
<dbReference type="KEGG" id="sgm:GCM10017557_34330"/>
<keyword evidence="2" id="KW-1185">Reference proteome</keyword>
<evidence type="ECO:0000313" key="2">
    <source>
        <dbReference type="Proteomes" id="UP000516444"/>
    </source>
</evidence>
<accession>A0A7G1P407</accession>
<sequence>MSARWIAVQPLATRERGVKATTVGAASLRRAWPQTTRDVFASCHDADVSDEVAEVWGRAVHAGFDSTRIREGVRTAKSWKQAGVSPHPRTLVAVTRALTGYLTSLVPYVSLHLETLTPGSRAWASCREAIERSHEARDAAPSEGVQAAGEHAFRLAVQTEVLLRYAEQHTEQSGE</sequence>